<evidence type="ECO:0000256" key="3">
    <source>
        <dbReference type="ARBA" id="ARBA00012528"/>
    </source>
</evidence>
<dbReference type="EC" id="2.7.7.65" evidence="3"/>
<evidence type="ECO:0000256" key="6">
    <source>
        <dbReference type="PROSITE-ProRule" id="PRU00110"/>
    </source>
</evidence>
<dbReference type="Gene3D" id="3.30.70.270">
    <property type="match status" value="1"/>
</dbReference>
<feature type="domain" description="HPt" evidence="10">
    <location>
        <begin position="11"/>
        <end position="121"/>
    </location>
</feature>
<accession>A0A9W6NGE6</accession>
<feature type="modified residue" description="4-aspartylphosphate" evidence="7">
    <location>
        <position position="188"/>
    </location>
</feature>
<reference evidence="11" key="2">
    <citation type="submission" date="2023-01" db="EMBL/GenBank/DDBJ databases">
        <authorList>
            <person name="Sun Q."/>
            <person name="Evtushenko L."/>
        </authorList>
    </citation>
    <scope>NUCLEOTIDE SEQUENCE</scope>
    <source>
        <strain evidence="11">VKM B-2935</strain>
    </source>
</reference>
<feature type="domain" description="Response regulatory" evidence="8">
    <location>
        <begin position="139"/>
        <end position="256"/>
    </location>
</feature>
<dbReference type="CDD" id="cd00088">
    <property type="entry name" value="HPT"/>
    <property type="match status" value="1"/>
</dbReference>
<dbReference type="Pfam" id="PF00990">
    <property type="entry name" value="GGDEF"/>
    <property type="match status" value="1"/>
</dbReference>
<dbReference type="SMART" id="SM00267">
    <property type="entry name" value="GGDEF"/>
    <property type="match status" value="1"/>
</dbReference>
<sequence length="552" mass="61378">MDKRQQQMADLQAHLQQLGEQFSQRLREELPQLADKALQLQACADPSEQLQRLSELRDQLHKLAGSAGTFGFSELGARARLLEQQTQQWLSSLELQRQGLQGLVNELQQLASVEQISQASVAPVLKTPSVGANRDGAYRVYILEDELKVGEVIRLTLNTFGYQASHFLTTAALDEALVEQLPDALIIDVNLGDSRQTGLDYAAALQQRLEHLLPLLVLTTQNDFYTQLQAARIGAMGFFSKPVDVAKLENRLERCFNQQSGEPYRVLIVDDDRELSSRYRLVLSGANMLVEVVNDPLQLFDAMARFHPEVLVLDVNMPGCSGPELAQVVRFNDDWLRVPIIYLSAETDIALQMSVLIRAGDDFVTKPISDNSLIATVFARAQRARLLSNALSRDSLTGLLKHADIKEQVAIEQERALRSGKPASVVMLDIDHFKKVNDTHGHAVGDNVIRALANLLRQRLRRVDSLGRYGGEEFMAVLPDCNGEQAVSILDEIRQQFSSISFAGEQSDFHVSLSAGVASSHERTADELMEMADRALYAAKNNGRNQVRLADD</sequence>
<dbReference type="GO" id="GO:0000160">
    <property type="term" value="P:phosphorelay signal transduction system"/>
    <property type="evidence" value="ECO:0007669"/>
    <property type="project" value="UniProtKB-KW"/>
</dbReference>
<evidence type="ECO:0000256" key="1">
    <source>
        <dbReference type="ARBA" id="ARBA00001946"/>
    </source>
</evidence>
<dbReference type="GO" id="GO:1902201">
    <property type="term" value="P:negative regulation of bacterial-type flagellum-dependent cell motility"/>
    <property type="evidence" value="ECO:0007669"/>
    <property type="project" value="TreeGrafter"/>
</dbReference>
<feature type="domain" description="Response regulatory" evidence="8">
    <location>
        <begin position="265"/>
        <end position="381"/>
    </location>
</feature>
<proteinExistence type="predicted"/>
<organism evidence="11 12">
    <name type="scientific">Pseudomonas turukhanskensis</name>
    <dbReference type="NCBI Taxonomy" id="1806536"/>
    <lineage>
        <taxon>Bacteria</taxon>
        <taxon>Pseudomonadati</taxon>
        <taxon>Pseudomonadota</taxon>
        <taxon>Gammaproteobacteria</taxon>
        <taxon>Pseudomonadales</taxon>
        <taxon>Pseudomonadaceae</taxon>
        <taxon>Pseudomonas</taxon>
    </lineage>
</organism>
<reference evidence="11" key="1">
    <citation type="journal article" date="2014" name="Int. J. Syst. Evol. Microbiol.">
        <title>Complete genome sequence of Corynebacterium casei LMG S-19264T (=DSM 44701T), isolated from a smear-ripened cheese.</title>
        <authorList>
            <consortium name="US DOE Joint Genome Institute (JGI-PGF)"/>
            <person name="Walter F."/>
            <person name="Albersmeier A."/>
            <person name="Kalinowski J."/>
            <person name="Ruckert C."/>
        </authorList>
    </citation>
    <scope>NUCLEOTIDE SEQUENCE</scope>
    <source>
        <strain evidence="11">VKM B-2935</strain>
    </source>
</reference>
<evidence type="ECO:0000256" key="7">
    <source>
        <dbReference type="PROSITE-ProRule" id="PRU00169"/>
    </source>
</evidence>
<dbReference type="Pfam" id="PF00072">
    <property type="entry name" value="Response_reg"/>
    <property type="match status" value="2"/>
</dbReference>
<dbReference type="PROSITE" id="PS50894">
    <property type="entry name" value="HPT"/>
    <property type="match status" value="1"/>
</dbReference>
<dbReference type="InterPro" id="IPR050469">
    <property type="entry name" value="Diguanylate_Cyclase"/>
</dbReference>
<protein>
    <recommendedName>
        <fullName evidence="3">diguanylate cyclase</fullName>
        <ecNumber evidence="3">2.7.7.65</ecNumber>
    </recommendedName>
</protein>
<dbReference type="InterPro" id="IPR036641">
    <property type="entry name" value="HPT_dom_sf"/>
</dbReference>
<dbReference type="InterPro" id="IPR011006">
    <property type="entry name" value="CheY-like_superfamily"/>
</dbReference>
<name>A0A9W6NGE6_9PSED</name>
<dbReference type="Proteomes" id="UP001143328">
    <property type="component" value="Unassembled WGS sequence"/>
</dbReference>
<dbReference type="PANTHER" id="PTHR45138:SF9">
    <property type="entry name" value="DIGUANYLATE CYCLASE DGCM-RELATED"/>
    <property type="match status" value="1"/>
</dbReference>
<dbReference type="Gene3D" id="1.20.120.160">
    <property type="entry name" value="HPT domain"/>
    <property type="match status" value="1"/>
</dbReference>
<evidence type="ECO:0000256" key="5">
    <source>
        <dbReference type="ARBA" id="ARBA00034247"/>
    </source>
</evidence>
<feature type="modified residue" description="Phosphohistidine" evidence="6">
    <location>
        <position position="61"/>
    </location>
</feature>
<evidence type="ECO:0000259" key="9">
    <source>
        <dbReference type="PROSITE" id="PS50887"/>
    </source>
</evidence>
<dbReference type="SUPFAM" id="SSF52172">
    <property type="entry name" value="CheY-like"/>
    <property type="match status" value="2"/>
</dbReference>
<dbReference type="PANTHER" id="PTHR45138">
    <property type="entry name" value="REGULATORY COMPONENTS OF SENSORY TRANSDUCTION SYSTEM"/>
    <property type="match status" value="1"/>
</dbReference>
<dbReference type="SMART" id="SM00448">
    <property type="entry name" value="REC"/>
    <property type="match status" value="2"/>
</dbReference>
<dbReference type="PROSITE" id="PS50887">
    <property type="entry name" value="GGDEF"/>
    <property type="match status" value="1"/>
</dbReference>
<evidence type="ECO:0000256" key="4">
    <source>
        <dbReference type="ARBA" id="ARBA00023012"/>
    </source>
</evidence>
<feature type="domain" description="GGDEF" evidence="9">
    <location>
        <begin position="421"/>
        <end position="552"/>
    </location>
</feature>
<dbReference type="Gene3D" id="3.40.50.2300">
    <property type="match status" value="2"/>
</dbReference>
<dbReference type="Pfam" id="PF01627">
    <property type="entry name" value="Hpt"/>
    <property type="match status" value="1"/>
</dbReference>
<evidence type="ECO:0000259" key="8">
    <source>
        <dbReference type="PROSITE" id="PS50110"/>
    </source>
</evidence>
<dbReference type="InterPro" id="IPR008207">
    <property type="entry name" value="Sig_transdc_His_kin_Hpt_dom"/>
</dbReference>
<dbReference type="InterPro" id="IPR000160">
    <property type="entry name" value="GGDEF_dom"/>
</dbReference>
<dbReference type="NCBIfam" id="TIGR00254">
    <property type="entry name" value="GGDEF"/>
    <property type="match status" value="1"/>
</dbReference>
<dbReference type="EMBL" id="BSFN01000008">
    <property type="protein sequence ID" value="GLK89983.1"/>
    <property type="molecule type" value="Genomic_DNA"/>
</dbReference>
<feature type="modified residue" description="4-aspartylphosphate" evidence="7">
    <location>
        <position position="314"/>
    </location>
</feature>
<dbReference type="InterPro" id="IPR001789">
    <property type="entry name" value="Sig_transdc_resp-reg_receiver"/>
</dbReference>
<dbReference type="InterPro" id="IPR029787">
    <property type="entry name" value="Nucleotide_cyclase"/>
</dbReference>
<dbReference type="GO" id="GO:0004672">
    <property type="term" value="F:protein kinase activity"/>
    <property type="evidence" value="ECO:0007669"/>
    <property type="project" value="UniProtKB-ARBA"/>
</dbReference>
<comment type="cofactor">
    <cofactor evidence="1">
        <name>Mg(2+)</name>
        <dbReference type="ChEBI" id="CHEBI:18420"/>
    </cofactor>
</comment>
<dbReference type="SUPFAM" id="SSF47226">
    <property type="entry name" value="Histidine-containing phosphotransfer domain, HPT domain"/>
    <property type="match status" value="1"/>
</dbReference>
<gene>
    <name evidence="11" type="ORF">GCM10017655_30450</name>
</gene>
<dbReference type="SUPFAM" id="SSF55073">
    <property type="entry name" value="Nucleotide cyclase"/>
    <property type="match status" value="1"/>
</dbReference>
<evidence type="ECO:0000313" key="12">
    <source>
        <dbReference type="Proteomes" id="UP001143328"/>
    </source>
</evidence>
<dbReference type="CDD" id="cd00156">
    <property type="entry name" value="REC"/>
    <property type="match status" value="1"/>
</dbReference>
<dbReference type="FunFam" id="3.30.70.270:FF:000001">
    <property type="entry name" value="Diguanylate cyclase domain protein"/>
    <property type="match status" value="1"/>
</dbReference>
<dbReference type="CDD" id="cd01949">
    <property type="entry name" value="GGDEF"/>
    <property type="match status" value="1"/>
</dbReference>
<keyword evidence="4" id="KW-0902">Two-component regulatory system</keyword>
<comment type="catalytic activity">
    <reaction evidence="5">
        <text>2 GTP = 3',3'-c-di-GMP + 2 diphosphate</text>
        <dbReference type="Rhea" id="RHEA:24898"/>
        <dbReference type="ChEBI" id="CHEBI:33019"/>
        <dbReference type="ChEBI" id="CHEBI:37565"/>
        <dbReference type="ChEBI" id="CHEBI:58805"/>
        <dbReference type="EC" id="2.7.7.65"/>
    </reaction>
</comment>
<dbReference type="AlphaFoldDB" id="A0A9W6NGE6"/>
<dbReference type="PROSITE" id="PS50110">
    <property type="entry name" value="RESPONSE_REGULATORY"/>
    <property type="match status" value="2"/>
</dbReference>
<keyword evidence="7" id="KW-0597">Phosphoprotein</keyword>
<dbReference type="GO" id="GO:0052621">
    <property type="term" value="F:diguanylate cyclase activity"/>
    <property type="evidence" value="ECO:0007669"/>
    <property type="project" value="UniProtKB-EC"/>
</dbReference>
<comment type="caution">
    <text evidence="11">The sequence shown here is derived from an EMBL/GenBank/DDBJ whole genome shotgun (WGS) entry which is preliminary data.</text>
</comment>
<evidence type="ECO:0000259" key="10">
    <source>
        <dbReference type="PROSITE" id="PS50894"/>
    </source>
</evidence>
<evidence type="ECO:0000313" key="11">
    <source>
        <dbReference type="EMBL" id="GLK89983.1"/>
    </source>
</evidence>
<keyword evidence="12" id="KW-1185">Reference proteome</keyword>
<comment type="subcellular location">
    <subcellularLocation>
        <location evidence="2">Cell inner membrane</location>
    </subcellularLocation>
</comment>
<dbReference type="GO" id="GO:0005886">
    <property type="term" value="C:plasma membrane"/>
    <property type="evidence" value="ECO:0007669"/>
    <property type="project" value="UniProtKB-SubCell"/>
</dbReference>
<evidence type="ECO:0000256" key="2">
    <source>
        <dbReference type="ARBA" id="ARBA00004533"/>
    </source>
</evidence>
<dbReference type="InterPro" id="IPR043128">
    <property type="entry name" value="Rev_trsase/Diguanyl_cyclase"/>
</dbReference>
<dbReference type="GO" id="GO:0043709">
    <property type="term" value="P:cell adhesion involved in single-species biofilm formation"/>
    <property type="evidence" value="ECO:0007669"/>
    <property type="project" value="TreeGrafter"/>
</dbReference>